<comment type="caution">
    <text evidence="1">The sequence shown here is derived from an EMBL/GenBank/DDBJ whole genome shotgun (WGS) entry which is preliminary data.</text>
</comment>
<keyword evidence="2" id="KW-1185">Reference proteome</keyword>
<dbReference type="AlphaFoldDB" id="A0ABD1UNH8"/>
<protein>
    <submittedName>
        <fullName evidence="1">Uncharacterized protein</fullName>
    </submittedName>
</protein>
<evidence type="ECO:0000313" key="2">
    <source>
        <dbReference type="Proteomes" id="UP001604336"/>
    </source>
</evidence>
<name>A0ABD1UNH8_9LAMI</name>
<evidence type="ECO:0000313" key="1">
    <source>
        <dbReference type="EMBL" id="KAL2526618.1"/>
    </source>
</evidence>
<accession>A0ABD1UNH8</accession>
<proteinExistence type="predicted"/>
<gene>
    <name evidence="1" type="ORF">Adt_11672</name>
</gene>
<sequence length="112" mass="12941">MAYGAKVMISVEVGIPFPRHLHFNEATNEDLRRVNLDLQEERHANSQLCWWFIKGRWPGTTIPKSGAELSTSTTSPLKRFSWLIEKCGSEPWDPLGKDLIRSSRRFELEHTC</sequence>
<organism evidence="1 2">
    <name type="scientific">Abeliophyllum distichum</name>
    <dbReference type="NCBI Taxonomy" id="126358"/>
    <lineage>
        <taxon>Eukaryota</taxon>
        <taxon>Viridiplantae</taxon>
        <taxon>Streptophyta</taxon>
        <taxon>Embryophyta</taxon>
        <taxon>Tracheophyta</taxon>
        <taxon>Spermatophyta</taxon>
        <taxon>Magnoliopsida</taxon>
        <taxon>eudicotyledons</taxon>
        <taxon>Gunneridae</taxon>
        <taxon>Pentapetalae</taxon>
        <taxon>asterids</taxon>
        <taxon>lamiids</taxon>
        <taxon>Lamiales</taxon>
        <taxon>Oleaceae</taxon>
        <taxon>Forsythieae</taxon>
        <taxon>Abeliophyllum</taxon>
    </lineage>
</organism>
<dbReference type="EMBL" id="JBFOLK010000003">
    <property type="protein sequence ID" value="KAL2526618.1"/>
    <property type="molecule type" value="Genomic_DNA"/>
</dbReference>
<dbReference type="Proteomes" id="UP001604336">
    <property type="component" value="Unassembled WGS sequence"/>
</dbReference>
<reference evidence="2" key="1">
    <citation type="submission" date="2024-07" db="EMBL/GenBank/DDBJ databases">
        <title>Two chromosome-level genome assemblies of Korean endemic species Abeliophyllum distichum and Forsythia ovata (Oleaceae).</title>
        <authorList>
            <person name="Jang H."/>
        </authorList>
    </citation>
    <scope>NUCLEOTIDE SEQUENCE [LARGE SCALE GENOMIC DNA]</scope>
</reference>